<dbReference type="AlphaFoldDB" id="A0AAN7AS18"/>
<gene>
    <name evidence="1" type="ORF">QBC40DRAFT_87070</name>
</gene>
<proteinExistence type="predicted"/>
<dbReference type="Proteomes" id="UP001303160">
    <property type="component" value="Unassembled WGS sequence"/>
</dbReference>
<protein>
    <submittedName>
        <fullName evidence="1">Uncharacterized protein</fullName>
    </submittedName>
</protein>
<reference evidence="1" key="1">
    <citation type="journal article" date="2023" name="Mol. Phylogenet. Evol.">
        <title>Genome-scale phylogeny and comparative genomics of the fungal order Sordariales.</title>
        <authorList>
            <person name="Hensen N."/>
            <person name="Bonometti L."/>
            <person name="Westerberg I."/>
            <person name="Brannstrom I.O."/>
            <person name="Guillou S."/>
            <person name="Cros-Aarteil S."/>
            <person name="Calhoun S."/>
            <person name="Haridas S."/>
            <person name="Kuo A."/>
            <person name="Mondo S."/>
            <person name="Pangilinan J."/>
            <person name="Riley R."/>
            <person name="LaButti K."/>
            <person name="Andreopoulos B."/>
            <person name="Lipzen A."/>
            <person name="Chen C."/>
            <person name="Yan M."/>
            <person name="Daum C."/>
            <person name="Ng V."/>
            <person name="Clum A."/>
            <person name="Steindorff A."/>
            <person name="Ohm R.A."/>
            <person name="Martin F."/>
            <person name="Silar P."/>
            <person name="Natvig D.O."/>
            <person name="Lalanne C."/>
            <person name="Gautier V."/>
            <person name="Ament-Velasquez S.L."/>
            <person name="Kruys A."/>
            <person name="Hutchinson M.I."/>
            <person name="Powell A.J."/>
            <person name="Barry K."/>
            <person name="Miller A.N."/>
            <person name="Grigoriev I.V."/>
            <person name="Debuchy R."/>
            <person name="Gladieux P."/>
            <person name="Hiltunen Thoren M."/>
            <person name="Johannesson H."/>
        </authorList>
    </citation>
    <scope>NUCLEOTIDE SEQUENCE</scope>
    <source>
        <strain evidence="1">CBS 315.58</strain>
    </source>
</reference>
<evidence type="ECO:0000313" key="1">
    <source>
        <dbReference type="EMBL" id="KAK4199041.1"/>
    </source>
</evidence>
<evidence type="ECO:0000313" key="2">
    <source>
        <dbReference type="Proteomes" id="UP001303160"/>
    </source>
</evidence>
<name>A0AAN7AS18_9PEZI</name>
<sequence>MEQGTEESGGEEDWTMQVEEKILEEQGRYIYVNWEVDILNILPHEITIFAAAALVGKVRRLVVAGRSELILSSFLVIFGKVEEIEIYCEDKFREWLHLAMTPNLWPCGMRNVRLIDGRDVEGEVETVRLVDLEKYVDDEDRLVAEVWDCEEVVDALRESGVDGCVCHSFGYQRTFDSDGADADDAGSHDDAGCFVPPLYNGMVGCTQCYSVRGPVVERLLNQKRKEQRRKGGSEDI</sequence>
<dbReference type="EMBL" id="MU863937">
    <property type="protein sequence ID" value="KAK4199041.1"/>
    <property type="molecule type" value="Genomic_DNA"/>
</dbReference>
<keyword evidence="2" id="KW-1185">Reference proteome</keyword>
<reference evidence="1" key="2">
    <citation type="submission" date="2023-05" db="EMBL/GenBank/DDBJ databases">
        <authorList>
            <consortium name="Lawrence Berkeley National Laboratory"/>
            <person name="Steindorff A."/>
            <person name="Hensen N."/>
            <person name="Bonometti L."/>
            <person name="Westerberg I."/>
            <person name="Brannstrom I.O."/>
            <person name="Guillou S."/>
            <person name="Cros-Aarteil S."/>
            <person name="Calhoun S."/>
            <person name="Haridas S."/>
            <person name="Kuo A."/>
            <person name="Mondo S."/>
            <person name="Pangilinan J."/>
            <person name="Riley R."/>
            <person name="Labutti K."/>
            <person name="Andreopoulos B."/>
            <person name="Lipzen A."/>
            <person name="Chen C."/>
            <person name="Yanf M."/>
            <person name="Daum C."/>
            <person name="Ng V."/>
            <person name="Clum A."/>
            <person name="Ohm R."/>
            <person name="Martin F."/>
            <person name="Silar P."/>
            <person name="Natvig D."/>
            <person name="Lalanne C."/>
            <person name="Gautier V."/>
            <person name="Ament-Velasquez S.L."/>
            <person name="Kruys A."/>
            <person name="Hutchinson M.I."/>
            <person name="Powell A.J."/>
            <person name="Barry K."/>
            <person name="Miller A.N."/>
            <person name="Grigoriev I.V."/>
            <person name="Debuchy R."/>
            <person name="Gladieux P."/>
            <person name="Thoren M.H."/>
            <person name="Johannesson H."/>
        </authorList>
    </citation>
    <scope>NUCLEOTIDE SEQUENCE</scope>
    <source>
        <strain evidence="1">CBS 315.58</strain>
    </source>
</reference>
<accession>A0AAN7AS18</accession>
<comment type="caution">
    <text evidence="1">The sequence shown here is derived from an EMBL/GenBank/DDBJ whole genome shotgun (WGS) entry which is preliminary data.</text>
</comment>
<organism evidence="1 2">
    <name type="scientific">Triangularia verruculosa</name>
    <dbReference type="NCBI Taxonomy" id="2587418"/>
    <lineage>
        <taxon>Eukaryota</taxon>
        <taxon>Fungi</taxon>
        <taxon>Dikarya</taxon>
        <taxon>Ascomycota</taxon>
        <taxon>Pezizomycotina</taxon>
        <taxon>Sordariomycetes</taxon>
        <taxon>Sordariomycetidae</taxon>
        <taxon>Sordariales</taxon>
        <taxon>Podosporaceae</taxon>
        <taxon>Triangularia</taxon>
    </lineage>
</organism>